<dbReference type="Gene3D" id="3.40.140.10">
    <property type="entry name" value="Cytidine Deaminase, domain 2"/>
    <property type="match status" value="1"/>
</dbReference>
<name>A0A7S2S590_9STRA</name>
<dbReference type="PANTHER" id="PTHR12941">
    <property type="entry name" value="ER MEMBRANE PROTEIN COMPLEX"/>
    <property type="match status" value="1"/>
</dbReference>
<protein>
    <recommendedName>
        <fullName evidence="2">MPN domain-containing protein</fullName>
    </recommendedName>
</protein>
<dbReference type="PANTHER" id="PTHR12941:SF10">
    <property type="entry name" value="ER MEMBRANE PROTEIN COMPLEX SUBUNIT 8_9 HOMOLOG"/>
    <property type="match status" value="1"/>
</dbReference>
<sequence length="207" mass="23095">MVDSDSVPDGGYDGESSYTVHRDAQLKILLHAAKHLYAEVNGVLIGTSKTGVVQVVDAIPLFHTPMFAPMLETSFALVEEYCKSNQTPEGTRIVGWYNGPNRSNFSGVPDAATRVTNLIRSKYPDLNACILLVDTNALADPKQPGVKVYQRTKTNANWTASTNMKIKDEKASKEFSEMLLKDKHQLLHDFDNWLEDTSCDWRNLGLF</sequence>
<proteinExistence type="inferred from homology"/>
<comment type="similarity">
    <text evidence="1">Belongs to the EMC8/EMC9 family.</text>
</comment>
<reference evidence="3" key="1">
    <citation type="submission" date="2021-01" db="EMBL/GenBank/DDBJ databases">
        <authorList>
            <person name="Corre E."/>
            <person name="Pelletier E."/>
            <person name="Niang G."/>
            <person name="Scheremetjew M."/>
            <person name="Finn R."/>
            <person name="Kale V."/>
            <person name="Holt S."/>
            <person name="Cochrane G."/>
            <person name="Meng A."/>
            <person name="Brown T."/>
            <person name="Cohen L."/>
        </authorList>
    </citation>
    <scope>NUCLEOTIDE SEQUENCE</scope>
    <source>
        <strain evidence="3">NY070348D</strain>
    </source>
</reference>
<accession>A0A7S2S590</accession>
<dbReference type="InterPro" id="IPR037518">
    <property type="entry name" value="MPN"/>
</dbReference>
<dbReference type="Pfam" id="PF03665">
    <property type="entry name" value="UPF0172"/>
    <property type="match status" value="1"/>
</dbReference>
<evidence type="ECO:0000259" key="2">
    <source>
        <dbReference type="PROSITE" id="PS50249"/>
    </source>
</evidence>
<dbReference type="InterPro" id="IPR005366">
    <property type="entry name" value="EMC8/9"/>
</dbReference>
<evidence type="ECO:0000313" key="3">
    <source>
        <dbReference type="EMBL" id="CAD9689973.1"/>
    </source>
</evidence>
<dbReference type="AlphaFoldDB" id="A0A7S2S590"/>
<organism evidence="3">
    <name type="scientific">Mucochytrium quahogii</name>
    <dbReference type="NCBI Taxonomy" id="96639"/>
    <lineage>
        <taxon>Eukaryota</taxon>
        <taxon>Sar</taxon>
        <taxon>Stramenopiles</taxon>
        <taxon>Bigyra</taxon>
        <taxon>Labyrinthulomycetes</taxon>
        <taxon>Thraustochytrida</taxon>
        <taxon>Thraustochytriidae</taxon>
        <taxon>Mucochytrium</taxon>
    </lineage>
</organism>
<dbReference type="EMBL" id="HBHK01016642">
    <property type="protein sequence ID" value="CAD9689973.1"/>
    <property type="molecule type" value="Transcribed_RNA"/>
</dbReference>
<dbReference type="CDD" id="cd08060">
    <property type="entry name" value="MPN_UPF0172"/>
    <property type="match status" value="1"/>
</dbReference>
<evidence type="ECO:0000256" key="1">
    <source>
        <dbReference type="ARBA" id="ARBA00007461"/>
    </source>
</evidence>
<dbReference type="PROSITE" id="PS50249">
    <property type="entry name" value="MPN"/>
    <property type="match status" value="1"/>
</dbReference>
<dbReference type="GO" id="GO:0072546">
    <property type="term" value="C:EMC complex"/>
    <property type="evidence" value="ECO:0007669"/>
    <property type="project" value="InterPro"/>
</dbReference>
<gene>
    <name evidence="3" type="ORF">QSP1433_LOCUS10438</name>
</gene>
<feature type="domain" description="MPN" evidence="2">
    <location>
        <begin position="18"/>
        <end position="155"/>
    </location>
</feature>